<reference evidence="3" key="1">
    <citation type="submission" date="2016-06" db="UniProtKB">
        <authorList>
            <consortium name="WormBaseParasite"/>
        </authorList>
    </citation>
    <scope>IDENTIFICATION</scope>
</reference>
<dbReference type="WBParaSite" id="SSLN_0000793701-mRNA-1">
    <property type="protein sequence ID" value="SSLN_0000793701-mRNA-1"/>
    <property type="gene ID" value="SSLN_0000793701"/>
</dbReference>
<protein>
    <submittedName>
        <fullName evidence="1 3">Uncharacterized protein</fullName>
    </submittedName>
</protein>
<proteinExistence type="predicted"/>
<reference evidence="1 2" key="2">
    <citation type="submission" date="2018-11" db="EMBL/GenBank/DDBJ databases">
        <authorList>
            <consortium name="Pathogen Informatics"/>
        </authorList>
    </citation>
    <scope>NUCLEOTIDE SEQUENCE [LARGE SCALE GENOMIC DNA]</scope>
    <source>
        <strain evidence="1 2">NST_G2</strain>
    </source>
</reference>
<evidence type="ECO:0000313" key="1">
    <source>
        <dbReference type="EMBL" id="VDL94032.1"/>
    </source>
</evidence>
<sequence length="120" mass="13522">MFSALLMDAYRDESPGICIAYLMDGQLLYQWRMHFHSSVSTDTIHELLFAGNCALNATTEGTMQRSMDRFAAACNNFRLRINSRRSIPPTTHLTSMSTVLGGNPWKHSQLLFRHGGEPSN</sequence>
<dbReference type="EMBL" id="UYSU01034241">
    <property type="protein sequence ID" value="VDL94032.1"/>
    <property type="molecule type" value="Genomic_DNA"/>
</dbReference>
<dbReference type="Proteomes" id="UP000275846">
    <property type="component" value="Unassembled WGS sequence"/>
</dbReference>
<keyword evidence="2" id="KW-1185">Reference proteome</keyword>
<name>A0A183STU9_SCHSO</name>
<accession>A0A183STU9</accession>
<dbReference type="AlphaFoldDB" id="A0A183STU9"/>
<gene>
    <name evidence="1" type="ORF">SSLN_LOCUS7647</name>
</gene>
<evidence type="ECO:0000313" key="3">
    <source>
        <dbReference type="WBParaSite" id="SSLN_0000793701-mRNA-1"/>
    </source>
</evidence>
<organism evidence="3">
    <name type="scientific">Schistocephalus solidus</name>
    <name type="common">Tapeworm</name>
    <dbReference type="NCBI Taxonomy" id="70667"/>
    <lineage>
        <taxon>Eukaryota</taxon>
        <taxon>Metazoa</taxon>
        <taxon>Spiralia</taxon>
        <taxon>Lophotrochozoa</taxon>
        <taxon>Platyhelminthes</taxon>
        <taxon>Cestoda</taxon>
        <taxon>Eucestoda</taxon>
        <taxon>Diphyllobothriidea</taxon>
        <taxon>Diphyllobothriidae</taxon>
        <taxon>Schistocephalus</taxon>
    </lineage>
</organism>
<evidence type="ECO:0000313" key="2">
    <source>
        <dbReference type="Proteomes" id="UP000275846"/>
    </source>
</evidence>